<keyword evidence="3" id="KW-1185">Reference proteome</keyword>
<feature type="region of interest" description="Disordered" evidence="1">
    <location>
        <begin position="1"/>
        <end position="48"/>
    </location>
</feature>
<accession>A0A9W4U2Y7</accession>
<evidence type="ECO:0000256" key="1">
    <source>
        <dbReference type="SAM" id="MobiDB-lite"/>
    </source>
</evidence>
<evidence type="ECO:0000313" key="2">
    <source>
        <dbReference type="EMBL" id="CAI6248786.1"/>
    </source>
</evidence>
<reference evidence="2" key="1">
    <citation type="submission" date="2023-01" db="EMBL/GenBank/DDBJ databases">
        <authorList>
            <person name="Van Ghelder C."/>
            <person name="Rancurel C."/>
        </authorList>
    </citation>
    <scope>NUCLEOTIDE SEQUENCE</scope>
    <source>
        <strain evidence="2">CNCM I-4278</strain>
    </source>
</reference>
<dbReference type="EMBL" id="CAOQHR010000001">
    <property type="protein sequence ID" value="CAI6248786.1"/>
    <property type="molecule type" value="Genomic_DNA"/>
</dbReference>
<sequence>MLSGGKLVADDSPQQPPRRISESPSSRLAPLRFHFPPPTPRSPVTSHPVTARSSHLLAAFAVNCYYTKSSARVPWGGPAAAFDHKKPKGIAD</sequence>
<name>A0A9W4U2Y7_9PLEO</name>
<comment type="caution">
    <text evidence="2">The sequence shown here is derived from an EMBL/GenBank/DDBJ whole genome shotgun (WGS) entry which is preliminary data.</text>
</comment>
<dbReference type="Proteomes" id="UP001152607">
    <property type="component" value="Unassembled WGS sequence"/>
</dbReference>
<dbReference type="AlphaFoldDB" id="A0A9W4U2Y7"/>
<proteinExistence type="predicted"/>
<organism evidence="2 3">
    <name type="scientific">Periconia digitata</name>
    <dbReference type="NCBI Taxonomy" id="1303443"/>
    <lineage>
        <taxon>Eukaryota</taxon>
        <taxon>Fungi</taxon>
        <taxon>Dikarya</taxon>
        <taxon>Ascomycota</taxon>
        <taxon>Pezizomycotina</taxon>
        <taxon>Dothideomycetes</taxon>
        <taxon>Pleosporomycetidae</taxon>
        <taxon>Pleosporales</taxon>
        <taxon>Massarineae</taxon>
        <taxon>Periconiaceae</taxon>
        <taxon>Periconia</taxon>
    </lineage>
</organism>
<evidence type="ECO:0000313" key="3">
    <source>
        <dbReference type="Proteomes" id="UP001152607"/>
    </source>
</evidence>
<gene>
    <name evidence="2" type="ORF">PDIGIT_LOCUS882</name>
</gene>
<protein>
    <submittedName>
        <fullName evidence="2">Uncharacterized protein</fullName>
    </submittedName>
</protein>